<dbReference type="InterPro" id="IPR027843">
    <property type="entry name" value="DUF4440"/>
</dbReference>
<accession>A0A1M5BSU6</accession>
<reference evidence="2 3" key="1">
    <citation type="submission" date="2016-11" db="EMBL/GenBank/DDBJ databases">
        <authorList>
            <person name="Jaros S."/>
            <person name="Januszkiewicz K."/>
            <person name="Wedrychowicz H."/>
        </authorList>
    </citation>
    <scope>NUCLEOTIDE SEQUENCE [LARGE SCALE GENOMIC DNA]</scope>
    <source>
        <strain evidence="2 3">DSM 18119</strain>
    </source>
</reference>
<dbReference type="RefSeq" id="WP_072835825.1">
    <property type="nucleotide sequence ID" value="NZ_FQUU01000011.1"/>
</dbReference>
<dbReference type="SUPFAM" id="SSF54427">
    <property type="entry name" value="NTF2-like"/>
    <property type="match status" value="1"/>
</dbReference>
<sequence length="253" mass="29049">MKKIFFSTSWLLIHFLGTAQSQDKADTVFARELSQLAYKRIEAFDLGDTSIWSRYVANSYIIATPTGKVITKVDVMKGFGPPTQGYKDVFQFEDVHVIKDSNVAVMSYKIKEHEWWGNQHNDVQDLRKTDIYIQKDGSWLLLASHETFYPLARKAVNTIPIKYDRYIGQYQVMPALVFSISRENNKLFIHENTNTNKFELLPLSNNVFFCQPDTGFFNEGGVGVVAFVSDKKGKVQSIAFRRYGAETKAQRMK</sequence>
<dbReference type="InterPro" id="IPR032710">
    <property type="entry name" value="NTF2-like_dom_sf"/>
</dbReference>
<evidence type="ECO:0000313" key="3">
    <source>
        <dbReference type="Proteomes" id="UP000184048"/>
    </source>
</evidence>
<name>A0A1M5BSU6_9BACT</name>
<protein>
    <recommendedName>
        <fullName evidence="1">DUF4440 domain-containing protein</fullName>
    </recommendedName>
</protein>
<organism evidence="2 3">
    <name type="scientific">Flavisolibacter ginsengisoli DSM 18119</name>
    <dbReference type="NCBI Taxonomy" id="1121884"/>
    <lineage>
        <taxon>Bacteria</taxon>
        <taxon>Pseudomonadati</taxon>
        <taxon>Bacteroidota</taxon>
        <taxon>Chitinophagia</taxon>
        <taxon>Chitinophagales</taxon>
        <taxon>Chitinophagaceae</taxon>
        <taxon>Flavisolibacter</taxon>
    </lineage>
</organism>
<dbReference type="Gene3D" id="3.10.450.50">
    <property type="match status" value="1"/>
</dbReference>
<dbReference type="STRING" id="1121884.SAMN02745131_02655"/>
<evidence type="ECO:0000313" key="2">
    <source>
        <dbReference type="EMBL" id="SHF45347.1"/>
    </source>
</evidence>
<dbReference type="Proteomes" id="UP000184048">
    <property type="component" value="Unassembled WGS sequence"/>
</dbReference>
<proteinExistence type="predicted"/>
<dbReference type="AlphaFoldDB" id="A0A1M5BSU6"/>
<dbReference type="EMBL" id="FQUU01000011">
    <property type="protein sequence ID" value="SHF45347.1"/>
    <property type="molecule type" value="Genomic_DNA"/>
</dbReference>
<gene>
    <name evidence="2" type="ORF">SAMN02745131_02655</name>
</gene>
<dbReference type="OrthoDB" id="8114763at2"/>
<evidence type="ECO:0000259" key="1">
    <source>
        <dbReference type="Pfam" id="PF14534"/>
    </source>
</evidence>
<dbReference type="Pfam" id="PF14534">
    <property type="entry name" value="DUF4440"/>
    <property type="match status" value="1"/>
</dbReference>
<keyword evidence="3" id="KW-1185">Reference proteome</keyword>
<feature type="domain" description="DUF4440" evidence="1">
    <location>
        <begin position="37"/>
        <end position="141"/>
    </location>
</feature>